<dbReference type="SUPFAM" id="SSF47576">
    <property type="entry name" value="Calponin-homology domain, CH-domain"/>
    <property type="match status" value="1"/>
</dbReference>
<dbReference type="GO" id="GO:0008017">
    <property type="term" value="F:microtubule binding"/>
    <property type="evidence" value="ECO:0007669"/>
    <property type="project" value="InterPro"/>
</dbReference>
<dbReference type="EnsemblMetazoa" id="CJA27636.1">
    <property type="protein sequence ID" value="CJA27636.1"/>
    <property type="gene ID" value="WBGene00183209"/>
</dbReference>
<dbReference type="InterPro" id="IPR036872">
    <property type="entry name" value="CH_dom_sf"/>
</dbReference>
<dbReference type="SUPFAM" id="SSF140612">
    <property type="entry name" value="EB1 dimerisation domain-like"/>
    <property type="match status" value="1"/>
</dbReference>
<keyword evidence="4" id="KW-0206">Cytoskeleton</keyword>
<organism evidence="8 9">
    <name type="scientific">Caenorhabditis japonica</name>
    <dbReference type="NCBI Taxonomy" id="281687"/>
    <lineage>
        <taxon>Eukaryota</taxon>
        <taxon>Metazoa</taxon>
        <taxon>Ecdysozoa</taxon>
        <taxon>Nematoda</taxon>
        <taxon>Chromadorea</taxon>
        <taxon>Rhabditida</taxon>
        <taxon>Rhabditina</taxon>
        <taxon>Rhabditomorpha</taxon>
        <taxon>Rhabditoidea</taxon>
        <taxon>Rhabditidae</taxon>
        <taxon>Peloderinae</taxon>
        <taxon>Caenorhabditis</taxon>
    </lineage>
</organism>
<reference evidence="8" key="2">
    <citation type="submission" date="2022-06" db="UniProtKB">
        <authorList>
            <consortium name="EnsemblMetazoa"/>
        </authorList>
    </citation>
    <scope>IDENTIFICATION</scope>
    <source>
        <strain evidence="8">DF5081</strain>
    </source>
</reference>
<dbReference type="Proteomes" id="UP000005237">
    <property type="component" value="Unassembled WGS sequence"/>
</dbReference>
<keyword evidence="2" id="KW-0963">Cytoplasm</keyword>
<dbReference type="GO" id="GO:0005874">
    <property type="term" value="C:microtubule"/>
    <property type="evidence" value="ECO:0007669"/>
    <property type="project" value="UniProtKB-KW"/>
</dbReference>
<dbReference type="InterPro" id="IPR004953">
    <property type="entry name" value="EB1_C"/>
</dbReference>
<evidence type="ECO:0000256" key="2">
    <source>
        <dbReference type="ARBA" id="ARBA00022490"/>
    </source>
</evidence>
<keyword evidence="3 5" id="KW-0493">Microtubule</keyword>
<evidence type="ECO:0000256" key="4">
    <source>
        <dbReference type="ARBA" id="ARBA00023212"/>
    </source>
</evidence>
<evidence type="ECO:0000313" key="9">
    <source>
        <dbReference type="Proteomes" id="UP000005237"/>
    </source>
</evidence>
<feature type="domain" description="EB1 C-terminal" evidence="7">
    <location>
        <begin position="98"/>
        <end position="170"/>
    </location>
</feature>
<sequence>IGIDKPVEVEKLKKGKFQDNMEFLQWFYKFFHANLSDQLVNYDAIGARAGEDLPALKGVTRAPPTARSVATAPAPAPTRNVVRPSAGPRPVPSRNDTIVKELEVKCEEQKALATQWEIMAKEMETEREFYFNMLQKVEELVNSADEQQESAIPIESLKKVLFGENREEKVGKEDNSDEAYLF</sequence>
<feature type="region of interest" description="Disordered" evidence="6">
    <location>
        <begin position="60"/>
        <end position="94"/>
    </location>
</feature>
<dbReference type="AlphaFoldDB" id="A0A8R1E7Q6"/>
<dbReference type="Gene3D" id="1.10.418.10">
    <property type="entry name" value="Calponin-like domain"/>
    <property type="match status" value="1"/>
</dbReference>
<evidence type="ECO:0000256" key="5">
    <source>
        <dbReference type="PROSITE-ProRule" id="PRU00576"/>
    </source>
</evidence>
<dbReference type="Gene3D" id="1.20.5.1430">
    <property type="match status" value="1"/>
</dbReference>
<name>A0A8R1E7Q6_CAEJA</name>
<dbReference type="InterPro" id="IPR036133">
    <property type="entry name" value="EB1_C_sf"/>
</dbReference>
<evidence type="ECO:0000256" key="6">
    <source>
        <dbReference type="SAM" id="MobiDB-lite"/>
    </source>
</evidence>
<comment type="subcellular location">
    <subcellularLocation>
        <location evidence="1">Cytoplasm</location>
        <location evidence="1">Cytoskeleton</location>
    </subcellularLocation>
</comment>
<evidence type="ECO:0000256" key="1">
    <source>
        <dbReference type="ARBA" id="ARBA00004245"/>
    </source>
</evidence>
<dbReference type="Pfam" id="PF03271">
    <property type="entry name" value="EB1"/>
    <property type="match status" value="1"/>
</dbReference>
<evidence type="ECO:0000259" key="7">
    <source>
        <dbReference type="PROSITE" id="PS51230"/>
    </source>
</evidence>
<dbReference type="InterPro" id="IPR027328">
    <property type="entry name" value="MAPRE"/>
</dbReference>
<accession>A0A8R1E7Q6</accession>
<proteinExistence type="predicted"/>
<keyword evidence="9" id="KW-1185">Reference proteome</keyword>
<evidence type="ECO:0000256" key="3">
    <source>
        <dbReference type="ARBA" id="ARBA00022701"/>
    </source>
</evidence>
<dbReference type="PANTHER" id="PTHR10623">
    <property type="entry name" value="MICROTUBULE-ASSOCIATED PROTEIN RP/EB FAMILY MEMBER"/>
    <property type="match status" value="1"/>
</dbReference>
<reference evidence="9" key="1">
    <citation type="submission" date="2010-08" db="EMBL/GenBank/DDBJ databases">
        <authorList>
            <consortium name="Caenorhabditis japonica Sequencing Consortium"/>
            <person name="Wilson R.K."/>
        </authorList>
    </citation>
    <scope>NUCLEOTIDE SEQUENCE [LARGE SCALE GENOMIC DNA]</scope>
    <source>
        <strain evidence="9">DF5081</strain>
    </source>
</reference>
<dbReference type="PROSITE" id="PS51230">
    <property type="entry name" value="EB1_C"/>
    <property type="match status" value="1"/>
</dbReference>
<evidence type="ECO:0000313" key="8">
    <source>
        <dbReference type="EnsemblMetazoa" id="CJA27636.1"/>
    </source>
</evidence>
<protein>
    <submittedName>
        <fullName evidence="8">EB1 C-terminal domain-containing protein</fullName>
    </submittedName>
</protein>